<dbReference type="OrthoDB" id="4273070at2"/>
<comment type="caution">
    <text evidence="1">The sequence shown here is derived from an EMBL/GenBank/DDBJ whole genome shotgun (WGS) entry which is preliminary data.</text>
</comment>
<dbReference type="RefSeq" id="WP_105871426.1">
    <property type="nucleotide sequence ID" value="NZ_PVLV01000535.1"/>
</dbReference>
<proteinExistence type="predicted"/>
<organism evidence="1 2">
    <name type="scientific">Streptomyces solincola</name>
    <dbReference type="NCBI Taxonomy" id="2100817"/>
    <lineage>
        <taxon>Bacteria</taxon>
        <taxon>Bacillati</taxon>
        <taxon>Actinomycetota</taxon>
        <taxon>Actinomycetes</taxon>
        <taxon>Kitasatosporales</taxon>
        <taxon>Streptomycetaceae</taxon>
        <taxon>Streptomyces</taxon>
    </lineage>
</organism>
<keyword evidence="2" id="KW-1185">Reference proteome</keyword>
<accession>A0A2S9PPA3</accession>
<gene>
    <name evidence="1" type="ORF">C6N75_26585</name>
</gene>
<evidence type="ECO:0000313" key="1">
    <source>
        <dbReference type="EMBL" id="PRH76258.1"/>
    </source>
</evidence>
<evidence type="ECO:0000313" key="2">
    <source>
        <dbReference type="Proteomes" id="UP000239322"/>
    </source>
</evidence>
<name>A0A2S9PPA3_9ACTN</name>
<dbReference type="EMBL" id="PVLV01000535">
    <property type="protein sequence ID" value="PRH76258.1"/>
    <property type="molecule type" value="Genomic_DNA"/>
</dbReference>
<dbReference type="Proteomes" id="UP000239322">
    <property type="component" value="Unassembled WGS sequence"/>
</dbReference>
<reference evidence="1 2" key="1">
    <citation type="submission" date="2018-03" db="EMBL/GenBank/DDBJ databases">
        <title>Novel Streptomyces sp. from soil.</title>
        <authorList>
            <person name="Tan G.Y.A."/>
            <person name="Lee Z.Y."/>
        </authorList>
    </citation>
    <scope>NUCLEOTIDE SEQUENCE [LARGE SCALE GENOMIC DNA]</scope>
    <source>
        <strain evidence="1 2">ST5x</strain>
    </source>
</reference>
<dbReference type="AlphaFoldDB" id="A0A2S9PPA3"/>
<sequence>MFFAAPVPSTIGEFRLSDPREATFAAYSVHASPVSAVVPGMESRPMSGGLLRAQLVNARQCGGSIVLDDLSGTVAFTYASGTFHRMVQVATPLTSSIPLCGTCDQWESEHRNPNAAACDRFDVDPRPGTAANPLCLREECGGYPRTHHGRPFTVACHSFEG</sequence>
<protein>
    <submittedName>
        <fullName evidence="1">Uncharacterized protein</fullName>
    </submittedName>
</protein>